<sequence>MRDGTGTAVSLLARHIPAFGTSALADWAAEPPWALTSAADAIVRRLLTRLGEAFSVADGIAVHHSARVEPGAVLKGPLVVGPRCVIGHGATLRGGAWLEEACTIGPGSELKASFLFAGTALAHLNFVGESVIGRGVNLEAGAVVANHRNEWPGATVAFRHDGATIETGCAKFGALVGDGTRLGANAVVAPGAILAPGTVVPRLGLIDQGVAPDLR</sequence>
<reference evidence="3 4" key="1">
    <citation type="submission" date="2014-11" db="EMBL/GenBank/DDBJ databases">
        <title>Comparative genomics of Methylobacterium species.</title>
        <authorList>
            <person name="Chaudhry V."/>
            <person name="Patil P.B."/>
        </authorList>
    </citation>
    <scope>NUCLEOTIDE SEQUENCE [LARGE SCALE GENOMIC DNA]</scope>
    <source>
        <strain evidence="3 4">SE3.6</strain>
    </source>
</reference>
<evidence type="ECO:0000313" key="3">
    <source>
        <dbReference type="EMBL" id="KMO10893.1"/>
    </source>
</evidence>
<keyword evidence="2" id="KW-0012">Acyltransferase</keyword>
<dbReference type="InterPro" id="IPR050065">
    <property type="entry name" value="GlmU-like"/>
</dbReference>
<organism evidence="3 4">
    <name type="scientific">Methylobacterium indicum</name>
    <dbReference type="NCBI Taxonomy" id="1775910"/>
    <lineage>
        <taxon>Bacteria</taxon>
        <taxon>Pseudomonadati</taxon>
        <taxon>Pseudomonadota</taxon>
        <taxon>Alphaproteobacteria</taxon>
        <taxon>Hyphomicrobiales</taxon>
        <taxon>Methylobacteriaceae</taxon>
        <taxon>Methylobacterium</taxon>
    </lineage>
</organism>
<evidence type="ECO:0008006" key="5">
    <source>
        <dbReference type="Google" id="ProtNLM"/>
    </source>
</evidence>
<proteinExistence type="predicted"/>
<keyword evidence="4" id="KW-1185">Reference proteome</keyword>
<dbReference type="PANTHER" id="PTHR43584:SF8">
    <property type="entry name" value="N-ACETYLMURAMATE ALPHA-1-PHOSPHATE URIDYLYLTRANSFERASE"/>
    <property type="match status" value="1"/>
</dbReference>
<comment type="caution">
    <text evidence="3">The sequence shown here is derived from an EMBL/GenBank/DDBJ whole genome shotgun (WGS) entry which is preliminary data.</text>
</comment>
<dbReference type="SUPFAM" id="SSF51161">
    <property type="entry name" value="Trimeric LpxA-like enzymes"/>
    <property type="match status" value="1"/>
</dbReference>
<dbReference type="PANTHER" id="PTHR43584">
    <property type="entry name" value="NUCLEOTIDYL TRANSFERASE"/>
    <property type="match status" value="1"/>
</dbReference>
<dbReference type="InterPro" id="IPR011004">
    <property type="entry name" value="Trimer_LpxA-like_sf"/>
</dbReference>
<name>A0ABR5GPL7_9HYPH</name>
<dbReference type="EMBL" id="JTHG01000433">
    <property type="protein sequence ID" value="KMO10893.1"/>
    <property type="molecule type" value="Genomic_DNA"/>
</dbReference>
<gene>
    <name evidence="3" type="ORF">QR79_30655</name>
</gene>
<evidence type="ECO:0000256" key="2">
    <source>
        <dbReference type="ARBA" id="ARBA00023315"/>
    </source>
</evidence>
<dbReference type="Gene3D" id="2.160.10.10">
    <property type="entry name" value="Hexapeptide repeat proteins"/>
    <property type="match status" value="1"/>
</dbReference>
<evidence type="ECO:0000256" key="1">
    <source>
        <dbReference type="ARBA" id="ARBA00022679"/>
    </source>
</evidence>
<dbReference type="Proteomes" id="UP000036471">
    <property type="component" value="Unassembled WGS sequence"/>
</dbReference>
<evidence type="ECO:0000313" key="4">
    <source>
        <dbReference type="Proteomes" id="UP000036471"/>
    </source>
</evidence>
<keyword evidence="1" id="KW-0808">Transferase</keyword>
<accession>A0ABR5GPL7</accession>
<protein>
    <recommendedName>
        <fullName evidence="5">LpxA family transferase</fullName>
    </recommendedName>
</protein>